<dbReference type="OrthoDB" id="6753189at2759"/>
<dbReference type="EMBL" id="CAKOFQ010007338">
    <property type="protein sequence ID" value="CAH1998691.1"/>
    <property type="molecule type" value="Genomic_DNA"/>
</dbReference>
<proteinExistence type="predicted"/>
<name>A0A9P0LPW2_ACAOB</name>
<organism evidence="2 3">
    <name type="scientific">Acanthoscelides obtectus</name>
    <name type="common">Bean weevil</name>
    <name type="synonym">Bruchus obtectus</name>
    <dbReference type="NCBI Taxonomy" id="200917"/>
    <lineage>
        <taxon>Eukaryota</taxon>
        <taxon>Metazoa</taxon>
        <taxon>Ecdysozoa</taxon>
        <taxon>Arthropoda</taxon>
        <taxon>Hexapoda</taxon>
        <taxon>Insecta</taxon>
        <taxon>Pterygota</taxon>
        <taxon>Neoptera</taxon>
        <taxon>Endopterygota</taxon>
        <taxon>Coleoptera</taxon>
        <taxon>Polyphaga</taxon>
        <taxon>Cucujiformia</taxon>
        <taxon>Chrysomeloidea</taxon>
        <taxon>Chrysomelidae</taxon>
        <taxon>Bruchinae</taxon>
        <taxon>Bruchini</taxon>
        <taxon>Acanthoscelides</taxon>
    </lineage>
</organism>
<gene>
    <name evidence="2" type="ORF">ACAOBT_LOCUS24529</name>
</gene>
<feature type="region of interest" description="Disordered" evidence="1">
    <location>
        <begin position="51"/>
        <end position="71"/>
    </location>
</feature>
<reference evidence="2" key="1">
    <citation type="submission" date="2022-03" db="EMBL/GenBank/DDBJ databases">
        <authorList>
            <person name="Sayadi A."/>
        </authorList>
    </citation>
    <scope>NUCLEOTIDE SEQUENCE</scope>
</reference>
<evidence type="ECO:0000313" key="2">
    <source>
        <dbReference type="EMBL" id="CAH1998691.1"/>
    </source>
</evidence>
<protein>
    <recommendedName>
        <fullName evidence="4">DUF4817 domain-containing protein</fullName>
    </recommendedName>
</protein>
<comment type="caution">
    <text evidence="2">The sequence shown here is derived from an EMBL/GenBank/DDBJ whole genome shotgun (WGS) entry which is preliminary data.</text>
</comment>
<dbReference type="AlphaFoldDB" id="A0A9P0LPW2"/>
<accession>A0A9P0LPW2</accession>
<feature type="compositionally biased region" description="Polar residues" evidence="1">
    <location>
        <begin position="62"/>
        <end position="71"/>
    </location>
</feature>
<dbReference type="Proteomes" id="UP001152888">
    <property type="component" value="Unassembled WGS sequence"/>
</dbReference>
<sequence length="71" mass="8016">MTDMHFVYGMALGKARRARRLYGQQFPQRPTPNVHTFINIHAQLCETGSFKRSTGVPGRPVTATTIQIEEV</sequence>
<evidence type="ECO:0008006" key="4">
    <source>
        <dbReference type="Google" id="ProtNLM"/>
    </source>
</evidence>
<evidence type="ECO:0000313" key="3">
    <source>
        <dbReference type="Proteomes" id="UP001152888"/>
    </source>
</evidence>
<keyword evidence="3" id="KW-1185">Reference proteome</keyword>
<evidence type="ECO:0000256" key="1">
    <source>
        <dbReference type="SAM" id="MobiDB-lite"/>
    </source>
</evidence>